<feature type="domain" description="Zn(2)-C6 fungal-type" evidence="3">
    <location>
        <begin position="81"/>
        <end position="116"/>
    </location>
</feature>
<dbReference type="Gene3D" id="4.10.240.10">
    <property type="entry name" value="Zn(2)-C6 fungal-type DNA-binding domain"/>
    <property type="match status" value="1"/>
</dbReference>
<dbReference type="STRING" id="1328760.A0A161TPT2"/>
<feature type="region of interest" description="Disordered" evidence="2">
    <location>
        <begin position="501"/>
        <end position="539"/>
    </location>
</feature>
<dbReference type="Proteomes" id="UP000076632">
    <property type="component" value="Unassembled WGS sequence"/>
</dbReference>
<dbReference type="GeneID" id="28899307"/>
<keyword evidence="1" id="KW-0539">Nucleus</keyword>
<dbReference type="SMART" id="SM00066">
    <property type="entry name" value="GAL4"/>
    <property type="match status" value="1"/>
</dbReference>
<evidence type="ECO:0000256" key="2">
    <source>
        <dbReference type="SAM" id="MobiDB-lite"/>
    </source>
</evidence>
<feature type="region of interest" description="Disordered" evidence="2">
    <location>
        <begin position="327"/>
        <end position="434"/>
    </location>
</feature>
<dbReference type="SUPFAM" id="SSF57701">
    <property type="entry name" value="Zn2/Cys6 DNA-binding domain"/>
    <property type="match status" value="1"/>
</dbReference>
<organism evidence="4 5">
    <name type="scientific">Xylona heveae (strain CBS 132557 / TC161)</name>
    <dbReference type="NCBI Taxonomy" id="1328760"/>
    <lineage>
        <taxon>Eukaryota</taxon>
        <taxon>Fungi</taxon>
        <taxon>Dikarya</taxon>
        <taxon>Ascomycota</taxon>
        <taxon>Pezizomycotina</taxon>
        <taxon>Xylonomycetes</taxon>
        <taxon>Xylonales</taxon>
        <taxon>Xylonaceae</taxon>
        <taxon>Xylona</taxon>
    </lineage>
</organism>
<dbReference type="AlphaFoldDB" id="A0A161TPT2"/>
<dbReference type="InterPro" id="IPR001138">
    <property type="entry name" value="Zn2Cys6_DnaBD"/>
</dbReference>
<dbReference type="OrthoDB" id="5394557at2759"/>
<sequence length="539" mass="56953">MTRPYNGHAKEVEFYRRSVRTGSQEAYQSTHTPRNATSGPRLPHGEVRTCPLGRRESRNSPAQESQTETNSNPPRRRIAVACGRCRKRKIKCSGDPGNGAGCQNCRQAGADAQCAFLRVQCEERTLVPDHLRLAGAINCPGAVAWPYGSSDSVSSPSSSIPPFTNSLETAANNSLLSTVSLPVTHASQYQRVPTGNGYIDGQYPPVVTKSSYSTPYGLGYGDGQVEPYTVHPPFMLPSQDLSGVSNAYAAQDTFRAWNPISQQTKVSNNPLFLEGDSSAFPAPPMQYLSSPVSRVSGAPPDGSTFFPTLGPLATSLPGSLAAGDRILPDPALGRPKQPVIPLRSSVPLATTSPSQSFSFRNSCQWGNESVGSSSSQTSSTGVSITAPGRSHLVSSQEPTIAYISSSGSPGPSPHTATSLSYSNTTLPPPIEPPNSYHASISSLLSASSSSSSSSNDAMLGTNATSSNLYSYSSPPHVKSESLHVNSIGEGLLVSGQQCRLPHHHHQTTTLESPRQGSHESGSHSTHRPALSTPNHTAGY</sequence>
<dbReference type="InParanoid" id="A0A161TPT2"/>
<evidence type="ECO:0000313" key="4">
    <source>
        <dbReference type="EMBL" id="KZF24256.1"/>
    </source>
</evidence>
<name>A0A161TPT2_XYLHT</name>
<dbReference type="PROSITE" id="PS50048">
    <property type="entry name" value="ZN2_CY6_FUNGAL_2"/>
    <property type="match status" value="1"/>
</dbReference>
<feature type="compositionally biased region" description="Polar residues" evidence="2">
    <location>
        <begin position="59"/>
        <end position="73"/>
    </location>
</feature>
<keyword evidence="5" id="KW-1185">Reference proteome</keyword>
<reference evidence="4 5" key="1">
    <citation type="journal article" date="2016" name="Fungal Biol.">
        <title>The genome of Xylona heveae provides a window into fungal endophytism.</title>
        <authorList>
            <person name="Gazis R."/>
            <person name="Kuo A."/>
            <person name="Riley R."/>
            <person name="LaButti K."/>
            <person name="Lipzen A."/>
            <person name="Lin J."/>
            <person name="Amirebrahimi M."/>
            <person name="Hesse C.N."/>
            <person name="Spatafora J.W."/>
            <person name="Henrissat B."/>
            <person name="Hainaut M."/>
            <person name="Grigoriev I.V."/>
            <person name="Hibbett D.S."/>
        </authorList>
    </citation>
    <scope>NUCLEOTIDE SEQUENCE [LARGE SCALE GENOMIC DNA]</scope>
    <source>
        <strain evidence="4 5">TC161</strain>
    </source>
</reference>
<evidence type="ECO:0000256" key="1">
    <source>
        <dbReference type="ARBA" id="ARBA00023242"/>
    </source>
</evidence>
<evidence type="ECO:0000313" key="5">
    <source>
        <dbReference type="Proteomes" id="UP000076632"/>
    </source>
</evidence>
<dbReference type="GO" id="GO:0008270">
    <property type="term" value="F:zinc ion binding"/>
    <property type="evidence" value="ECO:0007669"/>
    <property type="project" value="InterPro"/>
</dbReference>
<proteinExistence type="predicted"/>
<dbReference type="PROSITE" id="PS00463">
    <property type="entry name" value="ZN2_CY6_FUNGAL_1"/>
    <property type="match status" value="1"/>
</dbReference>
<dbReference type="Pfam" id="PF00172">
    <property type="entry name" value="Zn_clus"/>
    <property type="match status" value="1"/>
</dbReference>
<dbReference type="PANTHER" id="PTHR31668">
    <property type="entry name" value="GLUCOSE TRANSPORT TRANSCRIPTION REGULATOR RGT1-RELATED-RELATED"/>
    <property type="match status" value="1"/>
</dbReference>
<dbReference type="RefSeq" id="XP_018189811.1">
    <property type="nucleotide sequence ID" value="XM_018334170.1"/>
</dbReference>
<feature type="region of interest" description="Disordered" evidence="2">
    <location>
        <begin position="1"/>
        <end position="75"/>
    </location>
</feature>
<feature type="compositionally biased region" description="Polar residues" evidence="2">
    <location>
        <begin position="20"/>
        <end position="38"/>
    </location>
</feature>
<feature type="compositionally biased region" description="Polar residues" evidence="2">
    <location>
        <begin position="414"/>
        <end position="425"/>
    </location>
</feature>
<feature type="compositionally biased region" description="Polar residues" evidence="2">
    <location>
        <begin position="347"/>
        <end position="367"/>
    </location>
</feature>
<feature type="compositionally biased region" description="Low complexity" evidence="2">
    <location>
        <begin position="369"/>
        <end position="383"/>
    </location>
</feature>
<dbReference type="InterPro" id="IPR036864">
    <property type="entry name" value="Zn2-C6_fun-type_DNA-bd_sf"/>
</dbReference>
<dbReference type="CDD" id="cd00067">
    <property type="entry name" value="GAL4"/>
    <property type="match status" value="1"/>
</dbReference>
<gene>
    <name evidence="4" type="ORF">L228DRAFT_259499</name>
</gene>
<dbReference type="OMA" id="QGSHESG"/>
<evidence type="ECO:0000259" key="3">
    <source>
        <dbReference type="PROSITE" id="PS50048"/>
    </source>
</evidence>
<accession>A0A161TPT2</accession>
<protein>
    <recommendedName>
        <fullName evidence="3">Zn(2)-C6 fungal-type domain-containing protein</fullName>
    </recommendedName>
</protein>
<dbReference type="GO" id="GO:0000981">
    <property type="term" value="F:DNA-binding transcription factor activity, RNA polymerase II-specific"/>
    <property type="evidence" value="ECO:0007669"/>
    <property type="project" value="InterPro"/>
</dbReference>
<feature type="compositionally biased region" description="Basic and acidic residues" evidence="2">
    <location>
        <begin position="43"/>
        <end position="58"/>
    </location>
</feature>
<dbReference type="InterPro" id="IPR050797">
    <property type="entry name" value="Carb_Metab_Trans_Reg"/>
</dbReference>
<dbReference type="EMBL" id="KV407456">
    <property type="protein sequence ID" value="KZF24256.1"/>
    <property type="molecule type" value="Genomic_DNA"/>
</dbReference>